<feature type="domain" description="Peptidase S54 rhomboid" evidence="8">
    <location>
        <begin position="196"/>
        <end position="329"/>
    </location>
</feature>
<dbReference type="PANTHER" id="PTHR43731:SF14">
    <property type="entry name" value="PRESENILIN-ASSOCIATED RHOMBOID-LIKE PROTEIN, MITOCHONDRIAL"/>
    <property type="match status" value="1"/>
</dbReference>
<evidence type="ECO:0000256" key="1">
    <source>
        <dbReference type="ARBA" id="ARBA00004141"/>
    </source>
</evidence>
<dbReference type="RefSeq" id="WP_149458567.1">
    <property type="nucleotide sequence ID" value="NZ_SCWC02000002.1"/>
</dbReference>
<evidence type="ECO:0000313" key="9">
    <source>
        <dbReference type="EMBL" id="KAA1040102.1"/>
    </source>
</evidence>
<organism evidence="9 10">
    <name type="scientific">Macrococcus equipercicus</name>
    <dbReference type="NCBI Taxonomy" id="69967"/>
    <lineage>
        <taxon>Bacteria</taxon>
        <taxon>Bacillati</taxon>
        <taxon>Bacillota</taxon>
        <taxon>Bacilli</taxon>
        <taxon>Bacillales</taxon>
        <taxon>Staphylococcaceae</taxon>
        <taxon>Macrococcus</taxon>
    </lineage>
</organism>
<evidence type="ECO:0000256" key="4">
    <source>
        <dbReference type="ARBA" id="ARBA00022801"/>
    </source>
</evidence>
<keyword evidence="9" id="KW-0645">Protease</keyword>
<sequence length="478" mass="54390">MISNKQLWQSIYHIIKYSGYELAYINEEESDVILQHKTKKELIRFISDKQNVQSLNFLIDKMKDNLDVFNQQLAFIPQKIRLVLINQELPSGAEDRLVKVTAAQSQEDLDALDISMFYHMKTSYFKAKPQSVNTYRSRLLKTDFINQAMVKFAPLTFALIFINIVVFILTIIWGRSSTGDGLIDHGGLTHFNFVHGDYFRVITSIFLHFNVTHLLFNMMSLYIFGRLIEYLYGSYRFLLIYFTAGIFGNLISLSFDTSSISAGASGAISGLLGALVAYIIFNGKFNRSFVRQTIIGAILFLLISNLFAEVNNYAHFGGLFGGFLAALIITVYRLNRRYFYLAATGTAVLTILLLITIFSQQEQHIYNMKAEQLIEQGNFEKAESILQDTMANGYEDDQTYILSGLVKANNSSLTDAVAVWKKGLKEFPDSPSLNYQMALARRAQDDYPGAKNYLNKAMKLSDNPAYRQLDQEIKVFDN</sequence>
<dbReference type="Pfam" id="PF01694">
    <property type="entry name" value="Rhomboid"/>
    <property type="match status" value="1"/>
</dbReference>
<evidence type="ECO:0000259" key="8">
    <source>
        <dbReference type="Pfam" id="PF01694"/>
    </source>
</evidence>
<feature type="transmembrane region" description="Helical" evidence="7">
    <location>
        <begin position="261"/>
        <end position="281"/>
    </location>
</feature>
<dbReference type="EMBL" id="SCWC02000002">
    <property type="protein sequence ID" value="KAA1040102.1"/>
    <property type="molecule type" value="Genomic_DNA"/>
</dbReference>
<dbReference type="SUPFAM" id="SSF48452">
    <property type="entry name" value="TPR-like"/>
    <property type="match status" value="1"/>
</dbReference>
<accession>A0ABQ6R9Y0</accession>
<feature type="transmembrane region" description="Helical" evidence="7">
    <location>
        <begin position="288"/>
        <end position="307"/>
    </location>
</feature>
<keyword evidence="3 7" id="KW-0812">Transmembrane</keyword>
<protein>
    <submittedName>
        <fullName evidence="9">Rhomboid family intramembrane serine protease</fullName>
    </submittedName>
</protein>
<dbReference type="SUPFAM" id="SSF144091">
    <property type="entry name" value="Rhomboid-like"/>
    <property type="match status" value="1"/>
</dbReference>
<feature type="transmembrane region" description="Helical" evidence="7">
    <location>
        <begin position="339"/>
        <end position="358"/>
    </location>
</feature>
<evidence type="ECO:0000256" key="2">
    <source>
        <dbReference type="ARBA" id="ARBA00009045"/>
    </source>
</evidence>
<comment type="similarity">
    <text evidence="2">Belongs to the peptidase S54 family.</text>
</comment>
<dbReference type="InterPro" id="IPR011990">
    <property type="entry name" value="TPR-like_helical_dom_sf"/>
</dbReference>
<reference evidence="9 10" key="1">
    <citation type="submission" date="2019-09" db="EMBL/GenBank/DDBJ databases">
        <authorList>
            <person name="Mazhar S."/>
            <person name="Altermann E."/>
            <person name="Hill C."/>
            <person name="Mcauliffe O."/>
        </authorList>
    </citation>
    <scope>NUCLEOTIDE SEQUENCE [LARGE SCALE GENOMIC DNA]</scope>
    <source>
        <strain evidence="9 10">ATCC 51831</strain>
    </source>
</reference>
<dbReference type="Gene3D" id="1.25.40.10">
    <property type="entry name" value="Tetratricopeptide repeat domain"/>
    <property type="match status" value="1"/>
</dbReference>
<evidence type="ECO:0000313" key="10">
    <source>
        <dbReference type="Proteomes" id="UP000295735"/>
    </source>
</evidence>
<feature type="transmembrane region" description="Helical" evidence="7">
    <location>
        <begin position="198"/>
        <end position="225"/>
    </location>
</feature>
<gene>
    <name evidence="9" type="ORF">ERX35_003695</name>
</gene>
<comment type="caution">
    <text evidence="9">The sequence shown here is derived from an EMBL/GenBank/DDBJ whole genome shotgun (WGS) entry which is preliminary data.</text>
</comment>
<dbReference type="InterPro" id="IPR050925">
    <property type="entry name" value="Rhomboid_protease_S54"/>
</dbReference>
<keyword evidence="5 7" id="KW-1133">Transmembrane helix</keyword>
<proteinExistence type="inferred from homology"/>
<dbReference type="InterPro" id="IPR035952">
    <property type="entry name" value="Rhomboid-like_sf"/>
</dbReference>
<dbReference type="GO" id="GO:0008233">
    <property type="term" value="F:peptidase activity"/>
    <property type="evidence" value="ECO:0007669"/>
    <property type="project" value="UniProtKB-KW"/>
</dbReference>
<comment type="subcellular location">
    <subcellularLocation>
        <location evidence="1">Membrane</location>
        <topology evidence="1">Multi-pass membrane protein</topology>
    </subcellularLocation>
</comment>
<name>A0ABQ6R9Y0_9STAP</name>
<dbReference type="Proteomes" id="UP000295735">
    <property type="component" value="Unassembled WGS sequence"/>
</dbReference>
<dbReference type="InterPro" id="IPR022764">
    <property type="entry name" value="Peptidase_S54_rhomboid_dom"/>
</dbReference>
<dbReference type="PANTHER" id="PTHR43731">
    <property type="entry name" value="RHOMBOID PROTEASE"/>
    <property type="match status" value="1"/>
</dbReference>
<feature type="transmembrane region" description="Helical" evidence="7">
    <location>
        <begin position="313"/>
        <end position="332"/>
    </location>
</feature>
<evidence type="ECO:0000256" key="6">
    <source>
        <dbReference type="ARBA" id="ARBA00023136"/>
    </source>
</evidence>
<keyword evidence="4" id="KW-0378">Hydrolase</keyword>
<feature type="transmembrane region" description="Helical" evidence="7">
    <location>
        <begin position="152"/>
        <end position="173"/>
    </location>
</feature>
<dbReference type="GO" id="GO:0006508">
    <property type="term" value="P:proteolysis"/>
    <property type="evidence" value="ECO:0007669"/>
    <property type="project" value="UniProtKB-KW"/>
</dbReference>
<keyword evidence="6 7" id="KW-0472">Membrane</keyword>
<evidence type="ECO:0000256" key="7">
    <source>
        <dbReference type="SAM" id="Phobius"/>
    </source>
</evidence>
<keyword evidence="10" id="KW-1185">Reference proteome</keyword>
<evidence type="ECO:0000256" key="3">
    <source>
        <dbReference type="ARBA" id="ARBA00022692"/>
    </source>
</evidence>
<dbReference type="Gene3D" id="1.20.1540.10">
    <property type="entry name" value="Rhomboid-like"/>
    <property type="match status" value="1"/>
</dbReference>
<evidence type="ECO:0000256" key="5">
    <source>
        <dbReference type="ARBA" id="ARBA00022989"/>
    </source>
</evidence>
<feature type="transmembrane region" description="Helical" evidence="7">
    <location>
        <begin position="237"/>
        <end position="255"/>
    </location>
</feature>